<dbReference type="PANTHER" id="PTHR47515:SF2">
    <property type="entry name" value="INTEGRASE CORE DOMAIN PROTEIN"/>
    <property type="match status" value="1"/>
</dbReference>
<gene>
    <name evidence="1" type="ORF">SAMN04488004_1671</name>
</gene>
<reference evidence="1 2" key="1">
    <citation type="submission" date="2016-10" db="EMBL/GenBank/DDBJ databases">
        <authorList>
            <person name="de Groot N.N."/>
        </authorList>
    </citation>
    <scope>NUCLEOTIDE SEQUENCE [LARGE SCALE GENOMIC DNA]</scope>
    <source>
        <strain evidence="1 2">DSM 16199</strain>
    </source>
</reference>
<proteinExistence type="predicted"/>
<protein>
    <submittedName>
        <fullName evidence="1">Putative transposase</fullName>
    </submittedName>
</protein>
<dbReference type="Proteomes" id="UP000199550">
    <property type="component" value="Unassembled WGS sequence"/>
</dbReference>
<dbReference type="PANTHER" id="PTHR47515">
    <property type="entry name" value="LOW CALCIUM RESPONSE LOCUS PROTEIN T"/>
    <property type="match status" value="1"/>
</dbReference>
<organism evidence="1 2">
    <name type="scientific">Loktanella salsilacus</name>
    <dbReference type="NCBI Taxonomy" id="195913"/>
    <lineage>
        <taxon>Bacteria</taxon>
        <taxon>Pseudomonadati</taxon>
        <taxon>Pseudomonadota</taxon>
        <taxon>Alphaproteobacteria</taxon>
        <taxon>Rhodobacterales</taxon>
        <taxon>Roseobacteraceae</taxon>
        <taxon>Loktanella</taxon>
    </lineage>
</organism>
<dbReference type="EMBL" id="FOTF01000067">
    <property type="protein sequence ID" value="SFL74698.1"/>
    <property type="molecule type" value="Genomic_DNA"/>
</dbReference>
<sequence length="94" mass="10565">MAAKAVEHRGVSVALACRAFGVSETCYRYSPLLSDENELIADLLVGLTDARKTWGFGLCFLHLRNVKGHPWNHKRIYRIYCAVDFHAEVSRVSG</sequence>
<accession>A0A1I4K7B3</accession>
<dbReference type="STRING" id="195913.SAMN04488004_1671"/>
<evidence type="ECO:0000313" key="2">
    <source>
        <dbReference type="Proteomes" id="UP000199550"/>
    </source>
</evidence>
<dbReference type="AlphaFoldDB" id="A0A1I4K7B3"/>
<keyword evidence="2" id="KW-1185">Reference proteome</keyword>
<name>A0A1I4K7B3_9RHOB</name>
<evidence type="ECO:0000313" key="1">
    <source>
        <dbReference type="EMBL" id="SFL74698.1"/>
    </source>
</evidence>